<feature type="compositionally biased region" description="Pro residues" evidence="1">
    <location>
        <begin position="83"/>
        <end position="92"/>
    </location>
</feature>
<evidence type="ECO:0000259" key="3">
    <source>
        <dbReference type="PROSITE" id="PS50234"/>
    </source>
</evidence>
<comment type="caution">
    <text evidence="4">The sequence shown here is derived from an EMBL/GenBank/DDBJ whole genome shotgun (WGS) entry which is preliminary data.</text>
</comment>
<proteinExistence type="predicted"/>
<dbReference type="PROSITE" id="PS50234">
    <property type="entry name" value="VWFA"/>
    <property type="match status" value="1"/>
</dbReference>
<evidence type="ECO:0000256" key="2">
    <source>
        <dbReference type="SAM" id="Phobius"/>
    </source>
</evidence>
<dbReference type="SMART" id="SM00327">
    <property type="entry name" value="VWA"/>
    <property type="match status" value="1"/>
</dbReference>
<accession>A0A9W6HQZ5</accession>
<reference evidence="4" key="1">
    <citation type="journal article" date="2014" name="Int. J. Syst. Evol. Microbiol.">
        <title>Complete genome sequence of Corynebacterium casei LMG S-19264T (=DSM 44701T), isolated from a smear-ripened cheese.</title>
        <authorList>
            <consortium name="US DOE Joint Genome Institute (JGI-PGF)"/>
            <person name="Walter F."/>
            <person name="Albersmeier A."/>
            <person name="Kalinowski J."/>
            <person name="Ruckert C."/>
        </authorList>
    </citation>
    <scope>NUCLEOTIDE SEQUENCE</scope>
    <source>
        <strain evidence="4">VKM Ac-1958</strain>
    </source>
</reference>
<dbReference type="InterPro" id="IPR051173">
    <property type="entry name" value="Ca_channel_alpha-2/delta"/>
</dbReference>
<feature type="domain" description="VWFA" evidence="3">
    <location>
        <begin position="462"/>
        <end position="649"/>
    </location>
</feature>
<dbReference type="EMBL" id="BSET01000001">
    <property type="protein sequence ID" value="GLK01049.1"/>
    <property type="molecule type" value="Genomic_DNA"/>
</dbReference>
<dbReference type="RefSeq" id="WP_204938711.1">
    <property type="nucleotide sequence ID" value="NZ_BAAAUM010000001.1"/>
</dbReference>
<dbReference type="GO" id="GO:0005891">
    <property type="term" value="C:voltage-gated calcium channel complex"/>
    <property type="evidence" value="ECO:0007669"/>
    <property type="project" value="TreeGrafter"/>
</dbReference>
<keyword evidence="5" id="KW-1185">Reference proteome</keyword>
<gene>
    <name evidence="4" type="ORF">GCM10017596_07640</name>
</gene>
<evidence type="ECO:0000313" key="5">
    <source>
        <dbReference type="Proteomes" id="UP001142325"/>
    </source>
</evidence>
<organism evidence="4 5">
    <name type="scientific">Microbacterium keratanolyticum</name>
    <dbReference type="NCBI Taxonomy" id="67574"/>
    <lineage>
        <taxon>Bacteria</taxon>
        <taxon>Bacillati</taxon>
        <taxon>Actinomycetota</taxon>
        <taxon>Actinomycetes</taxon>
        <taxon>Micrococcales</taxon>
        <taxon>Microbacteriaceae</taxon>
        <taxon>Microbacterium</taxon>
    </lineage>
</organism>
<dbReference type="Proteomes" id="UP001142325">
    <property type="component" value="Unassembled WGS sequence"/>
</dbReference>
<evidence type="ECO:0000256" key="1">
    <source>
        <dbReference type="SAM" id="MobiDB-lite"/>
    </source>
</evidence>
<dbReference type="Pfam" id="PF00092">
    <property type="entry name" value="VWA"/>
    <property type="match status" value="1"/>
</dbReference>
<dbReference type="Pfam" id="PF13531">
    <property type="entry name" value="SBP_bac_11"/>
    <property type="match status" value="1"/>
</dbReference>
<dbReference type="PANTHER" id="PTHR10166">
    <property type="entry name" value="VOLTAGE-DEPENDENT CALCIUM CHANNEL SUBUNIT ALPHA-2/DELTA-RELATED"/>
    <property type="match status" value="1"/>
</dbReference>
<protein>
    <submittedName>
        <fullName evidence="4">VWA domain-containing protein</fullName>
    </submittedName>
</protein>
<dbReference type="SUPFAM" id="SSF53300">
    <property type="entry name" value="vWA-like"/>
    <property type="match status" value="1"/>
</dbReference>
<feature type="region of interest" description="Disordered" evidence="1">
    <location>
        <begin position="1"/>
        <end position="34"/>
    </location>
</feature>
<dbReference type="InterPro" id="IPR036465">
    <property type="entry name" value="vWFA_dom_sf"/>
</dbReference>
<sequence length="653" mass="68528">MSDDPPIRFRGSIAPRPPEENPNHPIAGGLIQPDAAPRTPRRALLWTLLSIITVFTVSLGTLGFAIVTNKPDASHAEEELDPSLPPPPPFPADSPAAAAGAGPCTVVTVLSSFENAEMIERLAKGYNDMPRDINGQCVTVVASKDKSGNAALRAANGFTESAPELRPTVWVPDSTSWLSMANASGATAVPAKGIGIAESAIVLAMPAPLAFAIGWYTDPPTWEKVFEAADHPDIWSALGHPEWGEFKLGKTSPLVATSGEAALLASFGASGSGFGTTTVSDLADPEIIERVTKNELATSHYMATPEHFLWHARQAEDAGGSSADFLSAVIVDEKSVWDYNRGMTSNDGVTRTKGHAPRDELVAIYPEEGVYVADNPAVVLTGEWVDPQEAAAAEDFIRFAGTAEGQKIVTDSGYRDLHGRLAPAVQDIGILPRRIPQPINLPAQEIIAGLQYAFPEVRKRASVLFLIDVSGSMAEPIPSGQSKLDAAKSAIIAALDHFTPGDSVGLAAFSSAGGAEIAPGLVAPVADIGTNRDALLSGVQGLTPLTFTPLYAAVDQFTAQHASQHDPNRINAVVLLSDGANETAEPTIDQAGLLAKLSELHHSSPVLVFTLAYGANADVTTLRAISSTTGAHFYDATDPTKVTAILGDLVTSF</sequence>
<dbReference type="Gene3D" id="3.40.50.410">
    <property type="entry name" value="von Willebrand factor, type A domain"/>
    <property type="match status" value="1"/>
</dbReference>
<dbReference type="InterPro" id="IPR002035">
    <property type="entry name" value="VWF_A"/>
</dbReference>
<dbReference type="GO" id="GO:0005245">
    <property type="term" value="F:voltage-gated calcium channel activity"/>
    <property type="evidence" value="ECO:0007669"/>
    <property type="project" value="TreeGrafter"/>
</dbReference>
<feature type="transmembrane region" description="Helical" evidence="2">
    <location>
        <begin position="43"/>
        <end position="67"/>
    </location>
</feature>
<name>A0A9W6HQZ5_9MICO</name>
<dbReference type="SUPFAM" id="SSF53850">
    <property type="entry name" value="Periplasmic binding protein-like II"/>
    <property type="match status" value="1"/>
</dbReference>
<dbReference type="AlphaFoldDB" id="A0A9W6HQZ5"/>
<reference evidence="4" key="2">
    <citation type="submission" date="2023-01" db="EMBL/GenBank/DDBJ databases">
        <authorList>
            <person name="Sun Q."/>
            <person name="Evtushenko L."/>
        </authorList>
    </citation>
    <scope>NUCLEOTIDE SEQUENCE</scope>
    <source>
        <strain evidence="4">VKM Ac-1958</strain>
    </source>
</reference>
<keyword evidence="2" id="KW-0812">Transmembrane</keyword>
<dbReference type="PANTHER" id="PTHR10166:SF37">
    <property type="entry name" value="STOLID, ISOFORM H"/>
    <property type="match status" value="1"/>
</dbReference>
<keyword evidence="2" id="KW-0472">Membrane</keyword>
<keyword evidence="2" id="KW-1133">Transmembrane helix</keyword>
<feature type="region of interest" description="Disordered" evidence="1">
    <location>
        <begin position="75"/>
        <end position="98"/>
    </location>
</feature>
<evidence type="ECO:0000313" key="4">
    <source>
        <dbReference type="EMBL" id="GLK01049.1"/>
    </source>
</evidence>